<reference evidence="1 2" key="1">
    <citation type="submission" date="2005-09" db="EMBL/GenBank/DDBJ databases">
        <authorList>
            <person name="Mural R.J."/>
            <person name="Li P.W."/>
            <person name="Adams M.D."/>
            <person name="Amanatides P.G."/>
            <person name="Baden-Tillson H."/>
            <person name="Barnstead M."/>
            <person name="Chin S.H."/>
            <person name="Dew I."/>
            <person name="Evans C.A."/>
            <person name="Ferriera S."/>
            <person name="Flanigan M."/>
            <person name="Fosler C."/>
            <person name="Glodek A."/>
            <person name="Gu Z."/>
            <person name="Holt R.A."/>
            <person name="Jennings D."/>
            <person name="Kraft C.L."/>
            <person name="Lu F."/>
            <person name="Nguyen T."/>
            <person name="Nusskern D.R."/>
            <person name="Pfannkoch C.M."/>
            <person name="Sitter C."/>
            <person name="Sutton G.G."/>
            <person name="Venter J.C."/>
            <person name="Wang Z."/>
            <person name="Woodage T."/>
            <person name="Zheng X.H."/>
            <person name="Zhong F."/>
        </authorList>
    </citation>
    <scope>NUCLEOTIDE SEQUENCE [LARGE SCALE GENOMIC DNA]</scope>
    <source>
        <strain>BN</strain>
        <strain evidence="2">Sprague-Dawley</strain>
    </source>
</reference>
<organism evidence="1 2">
    <name type="scientific">Rattus norvegicus</name>
    <name type="common">Rat</name>
    <dbReference type="NCBI Taxonomy" id="10116"/>
    <lineage>
        <taxon>Eukaryota</taxon>
        <taxon>Metazoa</taxon>
        <taxon>Chordata</taxon>
        <taxon>Craniata</taxon>
        <taxon>Vertebrata</taxon>
        <taxon>Euteleostomi</taxon>
        <taxon>Mammalia</taxon>
        <taxon>Eutheria</taxon>
        <taxon>Euarchontoglires</taxon>
        <taxon>Glires</taxon>
        <taxon>Rodentia</taxon>
        <taxon>Myomorpha</taxon>
        <taxon>Muroidea</taxon>
        <taxon>Muridae</taxon>
        <taxon>Murinae</taxon>
        <taxon>Rattus</taxon>
    </lineage>
</organism>
<accession>A6JX06</accession>
<evidence type="ECO:0000313" key="2">
    <source>
        <dbReference type="Proteomes" id="UP000234681"/>
    </source>
</evidence>
<dbReference type="EMBL" id="CH474005">
    <property type="protein sequence ID" value="EDL96603.1"/>
    <property type="molecule type" value="Genomic_DNA"/>
</dbReference>
<sequence length="46" mass="5417">MSPLFCLHCQDDHRPLNPCFKVFAPTESRARRGRNVFIDTLSLDRR</sequence>
<evidence type="ECO:0000313" key="1">
    <source>
        <dbReference type="EMBL" id="EDL96603.1"/>
    </source>
</evidence>
<dbReference type="Proteomes" id="UP000234681">
    <property type="component" value="Chromosome 3"/>
</dbReference>
<protein>
    <submittedName>
        <fullName evidence="1">RCG32074</fullName>
    </submittedName>
</protein>
<dbReference type="AlphaFoldDB" id="A6JX06"/>
<proteinExistence type="predicted"/>
<gene>
    <name evidence="1" type="ORF">rCG_32074</name>
</gene>
<name>A6JX06_RAT</name>